<protein>
    <recommendedName>
        <fullName evidence="2">histidine kinase</fullName>
        <ecNumber evidence="2">2.7.13.3</ecNumber>
    </recommendedName>
</protein>
<feature type="domain" description="Histidine kinase" evidence="5">
    <location>
        <begin position="320"/>
        <end position="542"/>
    </location>
</feature>
<dbReference type="Gene3D" id="3.40.50.2300">
    <property type="match status" value="1"/>
</dbReference>
<accession>A0A3A1WPZ9</accession>
<dbReference type="Gene3D" id="1.10.287.130">
    <property type="match status" value="1"/>
</dbReference>
<dbReference type="InterPro" id="IPR021800">
    <property type="entry name" value="DUF3369"/>
</dbReference>
<dbReference type="InterPro" id="IPR004358">
    <property type="entry name" value="Sig_transdc_His_kin-like_C"/>
</dbReference>
<evidence type="ECO:0000259" key="6">
    <source>
        <dbReference type="PROSITE" id="PS50110"/>
    </source>
</evidence>
<dbReference type="Gene3D" id="3.30.565.10">
    <property type="entry name" value="Histidine kinase-like ATPase, C-terminal domain"/>
    <property type="match status" value="1"/>
</dbReference>
<dbReference type="CDD" id="cd00075">
    <property type="entry name" value="HATPase"/>
    <property type="match status" value="1"/>
</dbReference>
<dbReference type="PRINTS" id="PR00344">
    <property type="entry name" value="BCTRLSENSOR"/>
</dbReference>
<dbReference type="Pfam" id="PF02518">
    <property type="entry name" value="HATPase_c"/>
    <property type="match status" value="1"/>
</dbReference>
<evidence type="ECO:0000259" key="5">
    <source>
        <dbReference type="PROSITE" id="PS50109"/>
    </source>
</evidence>
<dbReference type="SMART" id="SM00387">
    <property type="entry name" value="HATPase_c"/>
    <property type="match status" value="1"/>
</dbReference>
<dbReference type="PANTHER" id="PTHR43547:SF2">
    <property type="entry name" value="HYBRID SIGNAL TRANSDUCTION HISTIDINE KINASE C"/>
    <property type="match status" value="1"/>
</dbReference>
<dbReference type="InterPro" id="IPR003661">
    <property type="entry name" value="HisK_dim/P_dom"/>
</dbReference>
<dbReference type="Pfam" id="PF11849">
    <property type="entry name" value="DUF3369"/>
    <property type="match status" value="1"/>
</dbReference>
<gene>
    <name evidence="7" type="ORF">D3218_03460</name>
</gene>
<proteinExistence type="predicted"/>
<dbReference type="PROSITE" id="PS50110">
    <property type="entry name" value="RESPONSE_REGULATORY"/>
    <property type="match status" value="1"/>
</dbReference>
<dbReference type="InterPro" id="IPR001789">
    <property type="entry name" value="Sig_transdc_resp-reg_receiver"/>
</dbReference>
<evidence type="ECO:0000256" key="1">
    <source>
        <dbReference type="ARBA" id="ARBA00000085"/>
    </source>
</evidence>
<reference evidence="8" key="1">
    <citation type="submission" date="2018-09" db="EMBL/GenBank/DDBJ databases">
        <authorList>
            <person name="Tuo L."/>
        </authorList>
    </citation>
    <scope>NUCLEOTIDE SEQUENCE [LARGE SCALE GENOMIC DNA]</scope>
    <source>
        <strain evidence="8">M2BS4Y-1</strain>
    </source>
</reference>
<keyword evidence="8" id="KW-1185">Reference proteome</keyword>
<dbReference type="EC" id="2.7.13.3" evidence="2"/>
<dbReference type="InterPro" id="IPR005467">
    <property type="entry name" value="His_kinase_dom"/>
</dbReference>
<dbReference type="InterPro" id="IPR036097">
    <property type="entry name" value="HisK_dim/P_sf"/>
</dbReference>
<dbReference type="PANTHER" id="PTHR43547">
    <property type="entry name" value="TWO-COMPONENT HISTIDINE KINASE"/>
    <property type="match status" value="1"/>
</dbReference>
<organism evidence="7 8">
    <name type="scientific">Aureimonas flava</name>
    <dbReference type="NCBI Taxonomy" id="2320271"/>
    <lineage>
        <taxon>Bacteria</taxon>
        <taxon>Pseudomonadati</taxon>
        <taxon>Pseudomonadota</taxon>
        <taxon>Alphaproteobacteria</taxon>
        <taxon>Hyphomicrobiales</taxon>
        <taxon>Aurantimonadaceae</taxon>
        <taxon>Aureimonas</taxon>
    </lineage>
</organism>
<dbReference type="SUPFAM" id="SSF55874">
    <property type="entry name" value="ATPase domain of HSP90 chaperone/DNA topoisomerase II/histidine kinase"/>
    <property type="match status" value="1"/>
</dbReference>
<feature type="domain" description="Response regulatory" evidence="6">
    <location>
        <begin position="1"/>
        <end position="122"/>
    </location>
</feature>
<dbReference type="Proteomes" id="UP000265750">
    <property type="component" value="Unassembled WGS sequence"/>
</dbReference>
<dbReference type="OrthoDB" id="7326651at2"/>
<dbReference type="GO" id="GO:0000155">
    <property type="term" value="F:phosphorelay sensor kinase activity"/>
    <property type="evidence" value="ECO:0007669"/>
    <property type="project" value="InterPro"/>
</dbReference>
<evidence type="ECO:0000313" key="7">
    <source>
        <dbReference type="EMBL" id="RIY02823.1"/>
    </source>
</evidence>
<dbReference type="SUPFAM" id="SSF47384">
    <property type="entry name" value="Homodimeric domain of signal transducing histidine kinase"/>
    <property type="match status" value="1"/>
</dbReference>
<evidence type="ECO:0000256" key="3">
    <source>
        <dbReference type="ARBA" id="ARBA00022553"/>
    </source>
</evidence>
<dbReference type="CDD" id="cd00082">
    <property type="entry name" value="HisKA"/>
    <property type="match status" value="1"/>
</dbReference>
<sequence length="552" mass="59010">MVDDDRAVHEGTRFALEAFSLHGRGLRLLGAHSGAEGLAQMRTHPDVAIVLLDVVMESDDAGLRLARAIREELGNELVRIILRTGQPGQAPEHHVVVDFDINDYKAKTELTADRLFTTITAALRSFEQLKKLDDMRAGLELIVGASSDLLNERSLSGLARGVLLQLNALLSLESDGMLVLREEAGGEPTVLARLGSFEAGEGIDLAALIAEAADWRAPVHRDGRVHLYVRTGGGAEILVVLDTQAPLDATQASLVSVFCAKLAAAFDNARMHAAIVAANEGLEMEVRERTRALRTANERLEIQSGQLKRVNAFKNEILGTVAHDLKNPLAVILGRAEMLAALAGELPEAVRAPIDTQTEHLRTAARRMARIVDLSVSDAMADAMDVRVNPRRADLAEVVRAAAEMNAPLAASKDQVLAVSLPEGVDLRCDPDRLGEAIDNLVSNAVKYTPAGGRIELAAGREGEAAFVRVCDSGPGLRPEDLARLFGRFQRLSAQPTAGESSTGLGLSIVHKIVDLHGGRIDVLETGPLGGAAFTVTLPLSPLAAEPPERRP</sequence>
<name>A0A3A1WPZ9_9HYPH</name>
<feature type="modified residue" description="4-aspartylphosphate" evidence="4">
    <location>
        <position position="53"/>
    </location>
</feature>
<dbReference type="PROSITE" id="PS50109">
    <property type="entry name" value="HIS_KIN"/>
    <property type="match status" value="1"/>
</dbReference>
<dbReference type="SUPFAM" id="SSF52172">
    <property type="entry name" value="CheY-like"/>
    <property type="match status" value="1"/>
</dbReference>
<dbReference type="InterPro" id="IPR036890">
    <property type="entry name" value="HATPase_C_sf"/>
</dbReference>
<evidence type="ECO:0000256" key="4">
    <source>
        <dbReference type="PROSITE-ProRule" id="PRU00169"/>
    </source>
</evidence>
<evidence type="ECO:0000313" key="8">
    <source>
        <dbReference type="Proteomes" id="UP000265750"/>
    </source>
</evidence>
<dbReference type="Pfam" id="PF00512">
    <property type="entry name" value="HisKA"/>
    <property type="match status" value="1"/>
</dbReference>
<comment type="caution">
    <text evidence="7">The sequence shown here is derived from an EMBL/GenBank/DDBJ whole genome shotgun (WGS) entry which is preliminary data.</text>
</comment>
<dbReference type="InterPro" id="IPR003594">
    <property type="entry name" value="HATPase_dom"/>
</dbReference>
<dbReference type="AlphaFoldDB" id="A0A3A1WPZ9"/>
<dbReference type="EMBL" id="QYRN01000002">
    <property type="protein sequence ID" value="RIY02823.1"/>
    <property type="molecule type" value="Genomic_DNA"/>
</dbReference>
<dbReference type="SMART" id="SM00388">
    <property type="entry name" value="HisKA"/>
    <property type="match status" value="1"/>
</dbReference>
<keyword evidence="3 4" id="KW-0597">Phosphoprotein</keyword>
<evidence type="ECO:0000256" key="2">
    <source>
        <dbReference type="ARBA" id="ARBA00012438"/>
    </source>
</evidence>
<dbReference type="InterPro" id="IPR011006">
    <property type="entry name" value="CheY-like_superfamily"/>
</dbReference>
<comment type="catalytic activity">
    <reaction evidence="1">
        <text>ATP + protein L-histidine = ADP + protein N-phospho-L-histidine.</text>
        <dbReference type="EC" id="2.7.13.3"/>
    </reaction>
</comment>